<evidence type="ECO:0000256" key="2">
    <source>
        <dbReference type="SAM" id="Phobius"/>
    </source>
</evidence>
<dbReference type="Proteomes" id="UP000326924">
    <property type="component" value="Unassembled WGS sequence"/>
</dbReference>
<dbReference type="EMBL" id="VXIS01000263">
    <property type="protein sequence ID" value="KAA8895453.1"/>
    <property type="molecule type" value="Genomic_DNA"/>
</dbReference>
<dbReference type="Pfam" id="PF03061">
    <property type="entry name" value="4HBT"/>
    <property type="match status" value="1"/>
</dbReference>
<keyword evidence="2" id="KW-0812">Transmembrane</keyword>
<protein>
    <submittedName>
        <fullName evidence="4">HotDog domain-containing protein</fullName>
    </submittedName>
</protein>
<evidence type="ECO:0000313" key="4">
    <source>
        <dbReference type="EMBL" id="KAA8895453.1"/>
    </source>
</evidence>
<gene>
    <name evidence="4" type="ORF">FN846DRAFT_969735</name>
</gene>
<keyword evidence="5" id="KW-1185">Reference proteome</keyword>
<sequence>MFIARGLRSAAAAAAVRSNIASSSPAVYKRLLQSPASSSFRRAASTHASPSRRLYSTESPSPSPTRTFSQRFQRSFYFAPATWVGFILASTIAGAAYVIMSTSDFIAYTDEESLQNFTPTAPKQIEVEEYIKNHPLAQSLRSKPEFTESRPTLKVNEQYRNASLTSGVLAGPGRIEVPPYVWTEEGGKSLVSILYLGQELCGYPGLIHGGLLATLLDEGLARCAFPALPNKIGMTANLTINYRKPSPAESFVVLRAKTVKVEGRKAWVEGHIETLPKDGEEPVVLVEASALMVEPKQAKVMAPLIAIK</sequence>
<dbReference type="OrthoDB" id="506431at2759"/>
<dbReference type="InParanoid" id="A0A5J5EJU0"/>
<dbReference type="Gene3D" id="3.10.129.10">
    <property type="entry name" value="Hotdog Thioesterase"/>
    <property type="match status" value="1"/>
</dbReference>
<evidence type="ECO:0000256" key="1">
    <source>
        <dbReference type="SAM" id="MobiDB-lite"/>
    </source>
</evidence>
<feature type="compositionally biased region" description="Low complexity" evidence="1">
    <location>
        <begin position="56"/>
        <end position="66"/>
    </location>
</feature>
<dbReference type="SUPFAM" id="SSF54637">
    <property type="entry name" value="Thioesterase/thiol ester dehydrase-isomerase"/>
    <property type="match status" value="1"/>
</dbReference>
<feature type="transmembrane region" description="Helical" evidence="2">
    <location>
        <begin position="76"/>
        <end position="100"/>
    </location>
</feature>
<dbReference type="AlphaFoldDB" id="A0A5J5EJU0"/>
<dbReference type="CDD" id="cd03443">
    <property type="entry name" value="PaaI_thioesterase"/>
    <property type="match status" value="1"/>
</dbReference>
<dbReference type="PANTHER" id="PTHR47260">
    <property type="entry name" value="UPF0644 PROTEIN PB2B4.06"/>
    <property type="match status" value="1"/>
</dbReference>
<evidence type="ECO:0000259" key="3">
    <source>
        <dbReference type="Pfam" id="PF03061"/>
    </source>
</evidence>
<dbReference type="InterPro" id="IPR052061">
    <property type="entry name" value="PTE-AB_protein"/>
</dbReference>
<comment type="caution">
    <text evidence="4">The sequence shown here is derived from an EMBL/GenBank/DDBJ whole genome shotgun (WGS) entry which is preliminary data.</text>
</comment>
<proteinExistence type="predicted"/>
<reference evidence="4 5" key="1">
    <citation type="submission" date="2019-09" db="EMBL/GenBank/DDBJ databases">
        <title>Draft genome of the ectomycorrhizal ascomycete Sphaerosporella brunnea.</title>
        <authorList>
            <consortium name="DOE Joint Genome Institute"/>
            <person name="Benucci G.M."/>
            <person name="Marozzi G."/>
            <person name="Antonielli L."/>
            <person name="Sanchez S."/>
            <person name="Marco P."/>
            <person name="Wang X."/>
            <person name="Falini L.B."/>
            <person name="Barry K."/>
            <person name="Haridas S."/>
            <person name="Lipzen A."/>
            <person name="Labutti K."/>
            <person name="Grigoriev I.V."/>
            <person name="Murat C."/>
            <person name="Martin F."/>
            <person name="Albertini E."/>
            <person name="Donnini D."/>
            <person name="Bonito G."/>
        </authorList>
    </citation>
    <scope>NUCLEOTIDE SEQUENCE [LARGE SCALE GENOMIC DNA]</scope>
    <source>
        <strain evidence="4 5">Sb_GMNB300</strain>
    </source>
</reference>
<dbReference type="PANTHER" id="PTHR47260:SF7">
    <property type="entry name" value="THIOESTERASE FAMILY PROTEIN (AFU_ORTHOLOGUE AFUA_1G10800)"/>
    <property type="match status" value="1"/>
</dbReference>
<feature type="domain" description="Thioesterase" evidence="3">
    <location>
        <begin position="205"/>
        <end position="273"/>
    </location>
</feature>
<evidence type="ECO:0000313" key="5">
    <source>
        <dbReference type="Proteomes" id="UP000326924"/>
    </source>
</evidence>
<accession>A0A5J5EJU0</accession>
<dbReference type="FunCoup" id="A0A5J5EJU0">
    <property type="interactions" value="74"/>
</dbReference>
<keyword evidence="2" id="KW-0472">Membrane</keyword>
<dbReference type="InterPro" id="IPR029069">
    <property type="entry name" value="HotDog_dom_sf"/>
</dbReference>
<organism evidence="4 5">
    <name type="scientific">Sphaerosporella brunnea</name>
    <dbReference type="NCBI Taxonomy" id="1250544"/>
    <lineage>
        <taxon>Eukaryota</taxon>
        <taxon>Fungi</taxon>
        <taxon>Dikarya</taxon>
        <taxon>Ascomycota</taxon>
        <taxon>Pezizomycotina</taxon>
        <taxon>Pezizomycetes</taxon>
        <taxon>Pezizales</taxon>
        <taxon>Pyronemataceae</taxon>
        <taxon>Sphaerosporella</taxon>
    </lineage>
</organism>
<keyword evidence="2" id="KW-1133">Transmembrane helix</keyword>
<dbReference type="InterPro" id="IPR006683">
    <property type="entry name" value="Thioestr_dom"/>
</dbReference>
<name>A0A5J5EJU0_9PEZI</name>
<feature type="region of interest" description="Disordered" evidence="1">
    <location>
        <begin position="47"/>
        <end position="66"/>
    </location>
</feature>